<dbReference type="InterPro" id="IPR036922">
    <property type="entry name" value="Rieske_2Fe-2S_sf"/>
</dbReference>
<sequence>MAETTPTAEPTRRDFLFIATGATAAIGVAAVAWPFVAQLAPDAEVIAAGAPIEVDLSPIAEGQIVRVFWRDALIFVRHRTAEEIEAAQQTPLSDLIDPEPDADRVVEGREQWLIIYGNCTHLGCVPLDFQGQYRGWFCPCHGSVFDTSGRVRVGPAPINLPLPPYEFVDDTTIIIGEEA</sequence>
<keyword evidence="14 20" id="KW-1133">Transmembrane helix</keyword>
<dbReference type="PANTHER" id="PTHR10134">
    <property type="entry name" value="CYTOCHROME B-C1 COMPLEX SUBUNIT RIESKE, MITOCHONDRIAL"/>
    <property type="match status" value="1"/>
</dbReference>
<dbReference type="Gene3D" id="2.102.10.10">
    <property type="entry name" value="Rieske [2Fe-2S] iron-sulphur domain"/>
    <property type="match status" value="1"/>
</dbReference>
<gene>
    <name evidence="23" type="primary">petA</name>
    <name evidence="24" type="ORF">GA0071312_3241</name>
    <name evidence="23" type="ORF">HLUCCO17_04880</name>
</gene>
<dbReference type="Pfam" id="PF00355">
    <property type="entry name" value="Rieske"/>
    <property type="match status" value="1"/>
</dbReference>
<dbReference type="InterPro" id="IPR005805">
    <property type="entry name" value="Rieske_Fe-S_prot_C"/>
</dbReference>
<evidence type="ECO:0000256" key="3">
    <source>
        <dbReference type="ARBA" id="ARBA00010651"/>
    </source>
</evidence>
<evidence type="ECO:0000256" key="14">
    <source>
        <dbReference type="ARBA" id="ARBA00022989"/>
    </source>
</evidence>
<dbReference type="InterPro" id="IPR006317">
    <property type="entry name" value="Ubiquinol_cyt_c_Rdtase_Fe-S-su"/>
</dbReference>
<dbReference type="InterPro" id="IPR014349">
    <property type="entry name" value="Rieske_Fe-S_prot"/>
</dbReference>
<dbReference type="GO" id="GO:0046872">
    <property type="term" value="F:metal ion binding"/>
    <property type="evidence" value="ECO:0007669"/>
    <property type="project" value="UniProtKB-KW"/>
</dbReference>
<evidence type="ECO:0000256" key="15">
    <source>
        <dbReference type="ARBA" id="ARBA00023004"/>
    </source>
</evidence>
<dbReference type="NCBIfam" id="TIGR01416">
    <property type="entry name" value="Rieske_proteo"/>
    <property type="match status" value="1"/>
</dbReference>
<evidence type="ECO:0000256" key="6">
    <source>
        <dbReference type="ARBA" id="ARBA00019816"/>
    </source>
</evidence>
<comment type="subunit">
    <text evidence="4 21">The main subunits of complex b-c1 are: cytochrome b, cytochrome c1 and the Rieske protein.</text>
</comment>
<dbReference type="PRINTS" id="PR00162">
    <property type="entry name" value="RIESKE"/>
</dbReference>
<evidence type="ECO:0000256" key="21">
    <source>
        <dbReference type="RuleBase" id="RU004497"/>
    </source>
</evidence>
<dbReference type="Proteomes" id="UP000050497">
    <property type="component" value="Unassembled WGS sequence"/>
</dbReference>
<dbReference type="Gene3D" id="1.20.5.510">
    <property type="entry name" value="Single helix bin"/>
    <property type="match status" value="1"/>
</dbReference>
<dbReference type="InterPro" id="IPR019470">
    <property type="entry name" value="Ubiq_cytC_Rdtase_Fe-S_su_TAT"/>
</dbReference>
<evidence type="ECO:0000256" key="8">
    <source>
        <dbReference type="ARBA" id="ARBA00022475"/>
    </source>
</evidence>
<accession>A0A0P7X9D9</accession>
<dbReference type="PROSITE" id="PS51318">
    <property type="entry name" value="TAT"/>
    <property type="match status" value="1"/>
</dbReference>
<evidence type="ECO:0000256" key="12">
    <source>
        <dbReference type="ARBA" id="ARBA00022967"/>
    </source>
</evidence>
<dbReference type="SUPFAM" id="SSF50022">
    <property type="entry name" value="ISP domain"/>
    <property type="match status" value="1"/>
</dbReference>
<dbReference type="EC" id="7.1.1.8" evidence="5 20"/>
<keyword evidence="11" id="KW-0479">Metal-binding</keyword>
<keyword evidence="26" id="KW-1185">Reference proteome</keyword>
<keyword evidence="12" id="KW-1278">Translocase</keyword>
<organism evidence="23 25">
    <name type="scientific">Saliniramus fredricksonii</name>
    <dbReference type="NCBI Taxonomy" id="1653334"/>
    <lineage>
        <taxon>Bacteria</taxon>
        <taxon>Pseudomonadati</taxon>
        <taxon>Pseudomonadota</taxon>
        <taxon>Alphaproteobacteria</taxon>
        <taxon>Hyphomicrobiales</taxon>
        <taxon>Salinarimonadaceae</taxon>
        <taxon>Saliniramus</taxon>
    </lineage>
</organism>
<dbReference type="PROSITE" id="PS51296">
    <property type="entry name" value="RIESKE"/>
    <property type="match status" value="1"/>
</dbReference>
<evidence type="ECO:0000256" key="7">
    <source>
        <dbReference type="ARBA" id="ARBA00022448"/>
    </source>
</evidence>
<dbReference type="EMBL" id="LJSX01000005">
    <property type="protein sequence ID" value="KPQ11815.1"/>
    <property type="molecule type" value="Genomic_DNA"/>
</dbReference>
<evidence type="ECO:0000256" key="13">
    <source>
        <dbReference type="ARBA" id="ARBA00022982"/>
    </source>
</evidence>
<evidence type="ECO:0000256" key="1">
    <source>
        <dbReference type="ARBA" id="ARBA00002444"/>
    </source>
</evidence>
<dbReference type="InterPro" id="IPR017941">
    <property type="entry name" value="Rieske_2Fe-2S"/>
</dbReference>
<dbReference type="STRING" id="1653334.GA0071312_3241"/>
<dbReference type="InterPro" id="IPR006311">
    <property type="entry name" value="TAT_signal"/>
</dbReference>
<dbReference type="EMBL" id="FMBM01000002">
    <property type="protein sequence ID" value="SCC82260.1"/>
    <property type="molecule type" value="Genomic_DNA"/>
</dbReference>
<evidence type="ECO:0000313" key="24">
    <source>
        <dbReference type="EMBL" id="SCC82260.1"/>
    </source>
</evidence>
<evidence type="ECO:0000256" key="9">
    <source>
        <dbReference type="ARBA" id="ARBA00022692"/>
    </source>
</evidence>
<dbReference type="AlphaFoldDB" id="A0A0P7X9D9"/>
<dbReference type="CDD" id="cd03470">
    <property type="entry name" value="Rieske_cytochrome_bc1"/>
    <property type="match status" value="1"/>
</dbReference>
<evidence type="ECO:0000256" key="5">
    <source>
        <dbReference type="ARBA" id="ARBA00012951"/>
    </source>
</evidence>
<protein>
    <recommendedName>
        <fullName evidence="6 20">Ubiquinol-cytochrome c reductase iron-sulfur subunit</fullName>
        <ecNumber evidence="5 20">7.1.1.8</ecNumber>
    </recommendedName>
</protein>
<dbReference type="PATRIC" id="fig|1653334.4.peg.1671"/>
<comment type="miscellaneous">
    <text evidence="20">The Rieske protein is a high potential 2Fe-2S protein.</text>
</comment>
<comment type="subcellular location">
    <subcellularLocation>
        <location evidence="2">Cell membrane</location>
        <topology evidence="2">Single-pass membrane protein</topology>
    </subcellularLocation>
</comment>
<keyword evidence="10" id="KW-0001">2Fe-2S</keyword>
<evidence type="ECO:0000259" key="22">
    <source>
        <dbReference type="PROSITE" id="PS51296"/>
    </source>
</evidence>
<proteinExistence type="inferred from homology"/>
<dbReference type="GO" id="GO:0005886">
    <property type="term" value="C:plasma membrane"/>
    <property type="evidence" value="ECO:0007669"/>
    <property type="project" value="UniProtKB-SubCell"/>
</dbReference>
<feature type="transmembrane region" description="Helical" evidence="20">
    <location>
        <begin position="15"/>
        <end position="36"/>
    </location>
</feature>
<reference evidence="24 26" key="2">
    <citation type="submission" date="2016-08" db="EMBL/GenBank/DDBJ databases">
        <authorList>
            <person name="Varghese N."/>
            <person name="Submissions Spin"/>
        </authorList>
    </citation>
    <scope>NUCLEOTIDE SEQUENCE [LARGE SCALE GENOMIC DNA]</scope>
    <source>
        <strain evidence="24 26">HL-109</strain>
    </source>
</reference>
<evidence type="ECO:0000256" key="4">
    <source>
        <dbReference type="ARBA" id="ARBA00011649"/>
    </source>
</evidence>
<dbReference type="FunFam" id="2.102.10.10:FF:000001">
    <property type="entry name" value="Cytochrome b-c1 complex subunit Rieske, mitochondrial"/>
    <property type="match status" value="1"/>
</dbReference>
<comment type="similarity">
    <text evidence="3">Belongs to the Rieske iron-sulfur protein family.</text>
</comment>
<evidence type="ECO:0000256" key="18">
    <source>
        <dbReference type="ARBA" id="ARBA00023157"/>
    </source>
</evidence>
<evidence type="ECO:0000256" key="19">
    <source>
        <dbReference type="ARBA" id="ARBA00029351"/>
    </source>
</evidence>
<evidence type="ECO:0000256" key="10">
    <source>
        <dbReference type="ARBA" id="ARBA00022714"/>
    </source>
</evidence>
<keyword evidence="15" id="KW-0408">Iron</keyword>
<keyword evidence="13 20" id="KW-0249">Electron transport</keyword>
<keyword evidence="18" id="KW-1015">Disulfide bond</keyword>
<dbReference type="Proteomes" id="UP000182800">
    <property type="component" value="Unassembled WGS sequence"/>
</dbReference>
<keyword evidence="9 20" id="KW-0812">Transmembrane</keyword>
<evidence type="ECO:0000256" key="17">
    <source>
        <dbReference type="ARBA" id="ARBA00023136"/>
    </source>
</evidence>
<evidence type="ECO:0000256" key="11">
    <source>
        <dbReference type="ARBA" id="ARBA00022723"/>
    </source>
</evidence>
<dbReference type="GO" id="GO:0051537">
    <property type="term" value="F:2 iron, 2 sulfur cluster binding"/>
    <property type="evidence" value="ECO:0007669"/>
    <property type="project" value="UniProtKB-KW"/>
</dbReference>
<feature type="domain" description="Rieske" evidence="22">
    <location>
        <begin position="77"/>
        <end position="174"/>
    </location>
</feature>
<evidence type="ECO:0000313" key="23">
    <source>
        <dbReference type="EMBL" id="KPQ11815.1"/>
    </source>
</evidence>
<evidence type="ECO:0000313" key="26">
    <source>
        <dbReference type="Proteomes" id="UP000182800"/>
    </source>
</evidence>
<evidence type="ECO:0000256" key="20">
    <source>
        <dbReference type="RuleBase" id="RU004494"/>
    </source>
</evidence>
<keyword evidence="8" id="KW-1003">Cell membrane</keyword>
<evidence type="ECO:0000313" key="25">
    <source>
        <dbReference type="Proteomes" id="UP000050497"/>
    </source>
</evidence>
<dbReference type="GO" id="GO:0008121">
    <property type="term" value="F:quinol-cytochrome-c reductase activity"/>
    <property type="evidence" value="ECO:0007669"/>
    <property type="project" value="UniProtKB-EC"/>
</dbReference>
<comment type="cofactor">
    <cofactor evidence="20">
        <name>[2Fe-2S] cluster</name>
        <dbReference type="ChEBI" id="CHEBI:190135"/>
    </cofactor>
    <text evidence="20">Binds 1 [2Fe-2S] cluster per subunit.</text>
</comment>
<dbReference type="Pfam" id="PF10399">
    <property type="entry name" value="UCR_Fe-S_N"/>
    <property type="match status" value="1"/>
</dbReference>
<name>A0A0P7X9D9_9HYPH</name>
<keyword evidence="16" id="KW-0411">Iron-sulfur</keyword>
<comment type="catalytic activity">
    <reaction evidence="19 20">
        <text>a quinol + 2 Fe(III)-[cytochrome c](out) = a quinone + 2 Fe(II)-[cytochrome c](out) + 2 H(+)(out)</text>
        <dbReference type="Rhea" id="RHEA:11484"/>
        <dbReference type="Rhea" id="RHEA-COMP:10350"/>
        <dbReference type="Rhea" id="RHEA-COMP:14399"/>
        <dbReference type="ChEBI" id="CHEBI:15378"/>
        <dbReference type="ChEBI" id="CHEBI:24646"/>
        <dbReference type="ChEBI" id="CHEBI:29033"/>
        <dbReference type="ChEBI" id="CHEBI:29034"/>
        <dbReference type="ChEBI" id="CHEBI:132124"/>
        <dbReference type="EC" id="7.1.1.8"/>
    </reaction>
</comment>
<keyword evidence="17 20" id="KW-0472">Membrane</keyword>
<evidence type="ECO:0000256" key="16">
    <source>
        <dbReference type="ARBA" id="ARBA00023014"/>
    </source>
</evidence>
<comment type="caution">
    <text evidence="23">The sequence shown here is derived from an EMBL/GenBank/DDBJ whole genome shotgun (WGS) entry which is preliminary data.</text>
</comment>
<evidence type="ECO:0000256" key="2">
    <source>
        <dbReference type="ARBA" id="ARBA00004162"/>
    </source>
</evidence>
<comment type="function">
    <text evidence="1">Component of the ubiquinol-cytochrome c reductase complex (complex III or cytochrome b-c1 complex), which is a respiratory chain that generates an electrochemical potential coupled to ATP synthesis.</text>
</comment>
<reference evidence="23 25" key="1">
    <citation type="submission" date="2015-09" db="EMBL/GenBank/DDBJ databases">
        <title>Identification and resolution of microdiversity through metagenomic sequencing of parallel consortia.</title>
        <authorList>
            <person name="Nelson W.C."/>
            <person name="Romine M.F."/>
            <person name="Lindemann S.R."/>
        </authorList>
    </citation>
    <scope>NUCLEOTIDE SEQUENCE [LARGE SCALE GENOMIC DNA]</scope>
    <source>
        <strain evidence="23">HL-109</strain>
    </source>
</reference>
<dbReference type="OrthoDB" id="9767869at2"/>
<keyword evidence="7 20" id="KW-0813">Transport</keyword>
<dbReference type="RefSeq" id="WP_074445787.1">
    <property type="nucleotide sequence ID" value="NZ_FMBM01000002.1"/>
</dbReference>